<evidence type="ECO:0000256" key="19">
    <source>
        <dbReference type="SAM" id="Coils"/>
    </source>
</evidence>
<evidence type="ECO:0000256" key="12">
    <source>
        <dbReference type="ARBA" id="ARBA00023054"/>
    </source>
</evidence>
<evidence type="ECO:0000256" key="18">
    <source>
        <dbReference type="ARBA" id="ARBA00044346"/>
    </source>
</evidence>
<keyword evidence="5" id="KW-0158">Chromosome</keyword>
<evidence type="ECO:0000256" key="4">
    <source>
        <dbReference type="ARBA" id="ARBA00008491"/>
    </source>
</evidence>
<evidence type="ECO:0000256" key="9">
    <source>
        <dbReference type="ARBA" id="ARBA00022776"/>
    </source>
</evidence>
<keyword evidence="13" id="KW-0206">Cytoskeleton</keyword>
<organism evidence="20 21">
    <name type="scientific">Kluyveromyces marxianus</name>
    <name type="common">Yeast</name>
    <name type="synonym">Candida kefyr</name>
    <dbReference type="NCBI Taxonomy" id="4911"/>
    <lineage>
        <taxon>Eukaryota</taxon>
        <taxon>Fungi</taxon>
        <taxon>Dikarya</taxon>
        <taxon>Ascomycota</taxon>
        <taxon>Saccharomycotina</taxon>
        <taxon>Saccharomycetes</taxon>
        <taxon>Saccharomycetales</taxon>
        <taxon>Saccharomycetaceae</taxon>
        <taxon>Kluyveromyces</taxon>
    </lineage>
</organism>
<evidence type="ECO:0000256" key="2">
    <source>
        <dbReference type="ARBA" id="ARBA00004186"/>
    </source>
</evidence>
<evidence type="ECO:0000256" key="8">
    <source>
        <dbReference type="ARBA" id="ARBA00022701"/>
    </source>
</evidence>
<evidence type="ECO:0000256" key="16">
    <source>
        <dbReference type="ARBA" id="ARBA00023328"/>
    </source>
</evidence>
<gene>
    <name evidence="20" type="primary">SPC34</name>
    <name evidence="20" type="ORF">FIM1_2692</name>
</gene>
<proteinExistence type="inferred from homology"/>
<evidence type="ECO:0000313" key="20">
    <source>
        <dbReference type="EMBL" id="QGN15992.1"/>
    </source>
</evidence>
<name>A0ABX6EVD5_KLUMA</name>
<comment type="subcellular location">
    <subcellularLocation>
        <location evidence="3">Chromosome</location>
        <location evidence="3">Centromere</location>
        <location evidence="3">Kinetochore</location>
    </subcellularLocation>
    <subcellularLocation>
        <location evidence="2">Cytoplasm</location>
        <location evidence="2">Cytoskeleton</location>
        <location evidence="2">Spindle</location>
    </subcellularLocation>
    <subcellularLocation>
        <location evidence="1">Nucleus</location>
    </subcellularLocation>
</comment>
<protein>
    <recommendedName>
        <fullName evidence="17">DASH complex subunit SPC34</fullName>
    </recommendedName>
    <alternativeName>
        <fullName evidence="18">Outer kinetochore protein SPC34</fullName>
    </alternativeName>
</protein>
<evidence type="ECO:0000256" key="1">
    <source>
        <dbReference type="ARBA" id="ARBA00004123"/>
    </source>
</evidence>
<evidence type="ECO:0000256" key="13">
    <source>
        <dbReference type="ARBA" id="ARBA00023212"/>
    </source>
</evidence>
<evidence type="ECO:0000256" key="10">
    <source>
        <dbReference type="ARBA" id="ARBA00022829"/>
    </source>
</evidence>
<dbReference type="Proteomes" id="UP000422736">
    <property type="component" value="Chromosome 4"/>
</dbReference>
<keyword evidence="9" id="KW-0498">Mitosis</keyword>
<evidence type="ECO:0000313" key="21">
    <source>
        <dbReference type="Proteomes" id="UP000422736"/>
    </source>
</evidence>
<evidence type="ECO:0000256" key="3">
    <source>
        <dbReference type="ARBA" id="ARBA00004629"/>
    </source>
</evidence>
<keyword evidence="14" id="KW-0539">Nucleus</keyword>
<evidence type="ECO:0000256" key="14">
    <source>
        <dbReference type="ARBA" id="ARBA00023242"/>
    </source>
</evidence>
<feature type="coiled-coil region" evidence="19">
    <location>
        <begin position="203"/>
        <end position="280"/>
    </location>
</feature>
<dbReference type="InterPro" id="IPR013966">
    <property type="entry name" value="Spc34"/>
</dbReference>
<evidence type="ECO:0000256" key="6">
    <source>
        <dbReference type="ARBA" id="ARBA00022490"/>
    </source>
</evidence>
<keyword evidence="8" id="KW-0493">Microtubule</keyword>
<reference evidence="20 21" key="1">
    <citation type="submission" date="2016-03" db="EMBL/GenBank/DDBJ databases">
        <title>How can Kluyveromyces marxianus grow so fast - potential evolutionary course in Saccharomyces Complex revealed by comparative genomics.</title>
        <authorList>
            <person name="Mo W."/>
            <person name="Lu W."/>
            <person name="Yang X."/>
            <person name="Qi J."/>
            <person name="Lv H."/>
        </authorList>
    </citation>
    <scope>NUCLEOTIDE SEQUENCE [LARGE SCALE GENOMIC DNA]</scope>
    <source>
        <strain evidence="20 21">FIM1</strain>
    </source>
</reference>
<evidence type="ECO:0000256" key="11">
    <source>
        <dbReference type="ARBA" id="ARBA00022838"/>
    </source>
</evidence>
<keyword evidence="7" id="KW-0132">Cell division</keyword>
<keyword evidence="6" id="KW-0963">Cytoplasm</keyword>
<accession>A0ABX6EVD5</accession>
<keyword evidence="21" id="KW-1185">Reference proteome</keyword>
<dbReference type="EMBL" id="CP015057">
    <property type="protein sequence ID" value="QGN15992.1"/>
    <property type="molecule type" value="Genomic_DNA"/>
</dbReference>
<reference evidence="20 21" key="2">
    <citation type="submission" date="2019-11" db="EMBL/GenBank/DDBJ databases">
        <authorList>
            <person name="Lu H."/>
        </authorList>
    </citation>
    <scope>NUCLEOTIDE SEQUENCE [LARGE SCALE GENOMIC DNA]</scope>
    <source>
        <strain evidence="20 21">FIM1</strain>
    </source>
</reference>
<sequence>MSESLDYCLELLTKSAESISTLYFKPPGIFQNAIVPCNSKSYSDLIVKLIRDGDSIEEVSLYNSTNDGNLKRKDGKVGIYDHLLEREASLKRNRTSVLPDSGPITYIPKEFYLNQNDHVIRKKQKTARDFIFDGTHSDELGIYDVLLKKFHKNIQIEQFLYALQNGSVITGEDVSRRKTLFVEDFPVSIILTVFQEIIDQWPLAEYKERFEKLMSVYNELQSDISELKDKVKQQESEFQHDPLPGRDSVSSLIEKEESEIKRLEEELEILANKHDIMNTD</sequence>
<evidence type="ECO:0000256" key="7">
    <source>
        <dbReference type="ARBA" id="ARBA00022618"/>
    </source>
</evidence>
<keyword evidence="12 19" id="KW-0175">Coiled coil</keyword>
<keyword evidence="15" id="KW-0131">Cell cycle</keyword>
<comment type="similarity">
    <text evidence="4">Belongs to the DASH complex SPC34 family.</text>
</comment>
<keyword evidence="11" id="KW-0995">Kinetochore</keyword>
<keyword evidence="16" id="KW-0137">Centromere</keyword>
<evidence type="ECO:0000256" key="15">
    <source>
        <dbReference type="ARBA" id="ARBA00023306"/>
    </source>
</evidence>
<evidence type="ECO:0000256" key="17">
    <source>
        <dbReference type="ARBA" id="ARBA00044112"/>
    </source>
</evidence>
<dbReference type="Pfam" id="PF08657">
    <property type="entry name" value="DASH_Spc34"/>
    <property type="match status" value="1"/>
</dbReference>
<keyword evidence="10" id="KW-0159">Chromosome partition</keyword>
<evidence type="ECO:0000256" key="5">
    <source>
        <dbReference type="ARBA" id="ARBA00022454"/>
    </source>
</evidence>